<dbReference type="EMBL" id="DXHL01000008">
    <property type="protein sequence ID" value="HIW10226.1"/>
    <property type="molecule type" value="Genomic_DNA"/>
</dbReference>
<dbReference type="Proteomes" id="UP000823926">
    <property type="component" value="Unassembled WGS sequence"/>
</dbReference>
<gene>
    <name evidence="1" type="ORF">H9888_01875</name>
</gene>
<name>A0A9D1QDW2_9BACT</name>
<dbReference type="CDD" id="cd04645">
    <property type="entry name" value="LbH_gamma_CA_like"/>
    <property type="match status" value="1"/>
</dbReference>
<sequence>MALIRPLNGTTPTMGKNCFLAETAVLIGDVTLGDDCSIWYGAVLRGDVNPIRIGNRVNIQDGAVLHTLHQRSVVELGDNVSVGHNATIHGARVEHDCLIGMGATLLDNAIVHSGTIVAAGALVLSNQECEAGCVYAGVPAKKVKVLTPEEQHRMITLNAEHYLTYSSWYTEQE</sequence>
<dbReference type="PANTHER" id="PTHR13061">
    <property type="entry name" value="DYNACTIN SUBUNIT P25"/>
    <property type="match status" value="1"/>
</dbReference>
<dbReference type="AlphaFoldDB" id="A0A9D1QDW2"/>
<proteinExistence type="predicted"/>
<dbReference type="Gene3D" id="2.160.10.10">
    <property type="entry name" value="Hexapeptide repeat proteins"/>
    <property type="match status" value="1"/>
</dbReference>
<dbReference type="Pfam" id="PF14602">
    <property type="entry name" value="Hexapep_2"/>
    <property type="match status" value="1"/>
</dbReference>
<dbReference type="InterPro" id="IPR001451">
    <property type="entry name" value="Hexapep"/>
</dbReference>
<dbReference type="InterPro" id="IPR047324">
    <property type="entry name" value="LbH_gamma_CA-like"/>
</dbReference>
<accession>A0A9D1QDW2</accession>
<reference evidence="1" key="2">
    <citation type="submission" date="2021-04" db="EMBL/GenBank/DDBJ databases">
        <authorList>
            <person name="Gilroy R."/>
        </authorList>
    </citation>
    <scope>NUCLEOTIDE SEQUENCE</scope>
    <source>
        <strain evidence="1">ChiBcec15-1070</strain>
    </source>
</reference>
<dbReference type="InterPro" id="IPR011004">
    <property type="entry name" value="Trimer_LpxA-like_sf"/>
</dbReference>
<evidence type="ECO:0000313" key="2">
    <source>
        <dbReference type="Proteomes" id="UP000823926"/>
    </source>
</evidence>
<organism evidence="1 2">
    <name type="scientific">Candidatus Rikenella faecigallinarum</name>
    <dbReference type="NCBI Taxonomy" id="2838745"/>
    <lineage>
        <taxon>Bacteria</taxon>
        <taxon>Pseudomonadati</taxon>
        <taxon>Bacteroidota</taxon>
        <taxon>Bacteroidia</taxon>
        <taxon>Bacteroidales</taxon>
        <taxon>Rikenellaceae</taxon>
        <taxon>Rikenella</taxon>
    </lineage>
</organism>
<protein>
    <submittedName>
        <fullName evidence="1">Gamma carbonic anhydrase family protein</fullName>
    </submittedName>
</protein>
<dbReference type="InterPro" id="IPR050484">
    <property type="entry name" value="Transf_Hexapept/Carb_Anhydrase"/>
</dbReference>
<reference evidence="1" key="1">
    <citation type="journal article" date="2021" name="PeerJ">
        <title>Extensive microbial diversity within the chicken gut microbiome revealed by metagenomics and culture.</title>
        <authorList>
            <person name="Gilroy R."/>
            <person name="Ravi A."/>
            <person name="Getino M."/>
            <person name="Pursley I."/>
            <person name="Horton D.L."/>
            <person name="Alikhan N.F."/>
            <person name="Baker D."/>
            <person name="Gharbi K."/>
            <person name="Hall N."/>
            <person name="Watson M."/>
            <person name="Adriaenssens E.M."/>
            <person name="Foster-Nyarko E."/>
            <person name="Jarju S."/>
            <person name="Secka A."/>
            <person name="Antonio M."/>
            <person name="Oren A."/>
            <person name="Chaudhuri R.R."/>
            <person name="La Ragione R."/>
            <person name="Hildebrand F."/>
            <person name="Pallen M.J."/>
        </authorList>
    </citation>
    <scope>NUCLEOTIDE SEQUENCE</scope>
    <source>
        <strain evidence="1">ChiBcec15-1070</strain>
    </source>
</reference>
<dbReference type="SUPFAM" id="SSF51161">
    <property type="entry name" value="Trimeric LpxA-like enzymes"/>
    <property type="match status" value="1"/>
</dbReference>
<evidence type="ECO:0000313" key="1">
    <source>
        <dbReference type="EMBL" id="HIW10226.1"/>
    </source>
</evidence>
<dbReference type="Pfam" id="PF00132">
    <property type="entry name" value="Hexapep"/>
    <property type="match status" value="1"/>
</dbReference>
<comment type="caution">
    <text evidence="1">The sequence shown here is derived from an EMBL/GenBank/DDBJ whole genome shotgun (WGS) entry which is preliminary data.</text>
</comment>
<dbReference type="PANTHER" id="PTHR13061:SF29">
    <property type="entry name" value="GAMMA CARBONIC ANHYDRASE-LIKE 1, MITOCHONDRIAL-RELATED"/>
    <property type="match status" value="1"/>
</dbReference>